<feature type="compositionally biased region" description="Basic and acidic residues" evidence="1">
    <location>
        <begin position="82"/>
        <end position="92"/>
    </location>
</feature>
<gene>
    <name evidence="2" type="ORF">THAOC_12100</name>
</gene>
<feature type="compositionally biased region" description="Low complexity" evidence="1">
    <location>
        <begin position="139"/>
        <end position="158"/>
    </location>
</feature>
<reference evidence="2 3" key="1">
    <citation type="journal article" date="2012" name="Genome Biol.">
        <title>Genome and low-iron response of an oceanic diatom adapted to chronic iron limitation.</title>
        <authorList>
            <person name="Lommer M."/>
            <person name="Specht M."/>
            <person name="Roy A.S."/>
            <person name="Kraemer L."/>
            <person name="Andreson R."/>
            <person name="Gutowska M.A."/>
            <person name="Wolf J."/>
            <person name="Bergner S.V."/>
            <person name="Schilhabel M.B."/>
            <person name="Klostermeier U.C."/>
            <person name="Beiko R.G."/>
            <person name="Rosenstiel P."/>
            <person name="Hippler M."/>
            <person name="Laroche J."/>
        </authorList>
    </citation>
    <scope>NUCLEOTIDE SEQUENCE [LARGE SCALE GENOMIC DNA]</scope>
    <source>
        <strain evidence="2 3">CCMP1005</strain>
    </source>
</reference>
<organism evidence="2 3">
    <name type="scientific">Thalassiosira oceanica</name>
    <name type="common">Marine diatom</name>
    <dbReference type="NCBI Taxonomy" id="159749"/>
    <lineage>
        <taxon>Eukaryota</taxon>
        <taxon>Sar</taxon>
        <taxon>Stramenopiles</taxon>
        <taxon>Ochrophyta</taxon>
        <taxon>Bacillariophyta</taxon>
        <taxon>Coscinodiscophyceae</taxon>
        <taxon>Thalassiosirophycidae</taxon>
        <taxon>Thalassiosirales</taxon>
        <taxon>Thalassiosiraceae</taxon>
        <taxon>Thalassiosira</taxon>
    </lineage>
</organism>
<feature type="compositionally biased region" description="Polar residues" evidence="1">
    <location>
        <begin position="32"/>
        <end position="41"/>
    </location>
</feature>
<keyword evidence="3" id="KW-1185">Reference proteome</keyword>
<protein>
    <submittedName>
        <fullName evidence="2">Uncharacterized protein</fullName>
    </submittedName>
</protein>
<feature type="compositionally biased region" description="Low complexity" evidence="1">
    <location>
        <begin position="1"/>
        <end position="11"/>
    </location>
</feature>
<name>K0T8S1_THAOC</name>
<accession>K0T8S1</accession>
<dbReference type="EMBL" id="AGNL01013963">
    <property type="protein sequence ID" value="EJK66927.1"/>
    <property type="molecule type" value="Genomic_DNA"/>
</dbReference>
<dbReference type="eggNOG" id="ENOG502QS87">
    <property type="taxonomic scope" value="Eukaryota"/>
</dbReference>
<dbReference type="Proteomes" id="UP000266841">
    <property type="component" value="Unassembled WGS sequence"/>
</dbReference>
<dbReference type="AlphaFoldDB" id="K0T8S1"/>
<sequence>MSILRPAARAVEPPPPPPSPRLTFRGAIPRTRSGTSFSPRTTAAGRSAEKEPKMTSFGSRDPVHGGRAGIDGRGGRHSHRPRTQECRPISRERRGRTRAFLPPRPDGLATSLPGPSAPSTPVGTGGKSAQVGPPPPPLASSSSGRAVRLRSPPSASRPSPGPPSPVAASVVCGVASSDTLSSPCSMLDGRVRELPPGRIVPAGLGLLMNQPHPCRHPSPHEVVQLLIGAGRVATPFSAATRLLHASLGPT</sequence>
<evidence type="ECO:0000313" key="3">
    <source>
        <dbReference type="Proteomes" id="UP000266841"/>
    </source>
</evidence>
<comment type="caution">
    <text evidence="2">The sequence shown here is derived from an EMBL/GenBank/DDBJ whole genome shotgun (WGS) entry which is preliminary data.</text>
</comment>
<evidence type="ECO:0000313" key="2">
    <source>
        <dbReference type="EMBL" id="EJK66927.1"/>
    </source>
</evidence>
<proteinExistence type="predicted"/>
<evidence type="ECO:0000256" key="1">
    <source>
        <dbReference type="SAM" id="MobiDB-lite"/>
    </source>
</evidence>
<feature type="region of interest" description="Disordered" evidence="1">
    <location>
        <begin position="1"/>
        <end position="166"/>
    </location>
</feature>